<keyword evidence="1 6" id="KW-0963">Cytoplasm</keyword>
<dbReference type="Pfam" id="PF01612">
    <property type="entry name" value="DNA_pol_A_exo1"/>
    <property type="match status" value="1"/>
</dbReference>
<dbReference type="Gene3D" id="3.30.420.10">
    <property type="entry name" value="Ribonuclease H-like superfamily/Ribonuclease H"/>
    <property type="match status" value="1"/>
</dbReference>
<keyword evidence="4 6" id="KW-0378">Hydrolase</keyword>
<sequence length="365" mass="41004">MPVWIRTPADLAARFAAPPPRIGLDSEFIRERTYWPQLALVQIAFGERDEDILLVDPLEPGMPEAIAAILTDARVPKIMHSPSEDLIAFRRACGALPRPLFDTQLAAALAGLGGGLGYQKLVERITGVALPKGETRSDWLRRPLSEAQLHYAADDVRHLFALHDALRARLAELGREAWLAEDAERALHNAEHEAPERWPHLTLRAAQFLDRDAQRRLLRLLRWRDVYARESDKPKSWILDNELAVALARRNPADRETLQSMLDAHPKSPRRLGEAIWQALVTPHADEADAPDAAQAEQRDKARLRRLQDAVAQRSAELGLPDGVLASKRWLEALLDSGRWPAALAGWRREQLEPHLAPLLETPVD</sequence>
<accession>A0A919D9E2</accession>
<dbReference type="GO" id="GO:0005737">
    <property type="term" value="C:cytoplasm"/>
    <property type="evidence" value="ECO:0007669"/>
    <property type="project" value="UniProtKB-SubCell"/>
</dbReference>
<dbReference type="InterPro" id="IPR010997">
    <property type="entry name" value="HRDC-like_sf"/>
</dbReference>
<dbReference type="InterPro" id="IPR012337">
    <property type="entry name" value="RNaseH-like_sf"/>
</dbReference>
<evidence type="ECO:0000256" key="5">
    <source>
        <dbReference type="ARBA" id="ARBA00022839"/>
    </source>
</evidence>
<dbReference type="InterPro" id="IPR002121">
    <property type="entry name" value="HRDC_dom"/>
</dbReference>
<dbReference type="GO" id="GO:0003676">
    <property type="term" value="F:nucleic acid binding"/>
    <property type="evidence" value="ECO:0007669"/>
    <property type="project" value="InterPro"/>
</dbReference>
<comment type="catalytic activity">
    <reaction evidence="6">
        <text>Exonucleolytic cleavage that removes extra residues from the 3'-terminus of tRNA to produce 5'-mononucleotides.</text>
        <dbReference type="EC" id="3.1.13.5"/>
    </reaction>
</comment>
<keyword evidence="9" id="KW-1185">Reference proteome</keyword>
<keyword evidence="5 6" id="KW-0269">Exonuclease</keyword>
<evidence type="ECO:0000256" key="1">
    <source>
        <dbReference type="ARBA" id="ARBA00022490"/>
    </source>
</evidence>
<keyword evidence="3 6" id="KW-0540">Nuclease</keyword>
<name>A0A919D9E2_9GAMM</name>
<keyword evidence="2 6" id="KW-0819">tRNA processing</keyword>
<dbReference type="OrthoDB" id="9800549at2"/>
<dbReference type="EMBL" id="BNCF01000001">
    <property type="protein sequence ID" value="GHE25675.1"/>
    <property type="molecule type" value="Genomic_DNA"/>
</dbReference>
<reference evidence="8" key="2">
    <citation type="submission" date="2020-09" db="EMBL/GenBank/DDBJ databases">
        <authorList>
            <person name="Sun Q."/>
            <person name="Kim S."/>
        </authorList>
    </citation>
    <scope>NUCLEOTIDE SEQUENCE</scope>
    <source>
        <strain evidence="8">KCTC 32020</strain>
    </source>
</reference>
<dbReference type="GO" id="GO:0042780">
    <property type="term" value="P:tRNA 3'-end processing"/>
    <property type="evidence" value="ECO:0007669"/>
    <property type="project" value="UniProtKB-UniRule"/>
</dbReference>
<comment type="caution">
    <text evidence="8">The sequence shown here is derived from an EMBL/GenBank/DDBJ whole genome shotgun (WGS) entry which is preliminary data.</text>
</comment>
<gene>
    <name evidence="8" type="primary">rnD</name>
    <name evidence="6" type="synonym">rnd</name>
    <name evidence="8" type="ORF">GCM10007167_03040</name>
</gene>
<dbReference type="SUPFAM" id="SSF53098">
    <property type="entry name" value="Ribonuclease H-like"/>
    <property type="match status" value="1"/>
</dbReference>
<dbReference type="GO" id="GO:0033890">
    <property type="term" value="F:ribonuclease D activity"/>
    <property type="evidence" value="ECO:0007669"/>
    <property type="project" value="UniProtKB-UniRule"/>
</dbReference>
<evidence type="ECO:0000256" key="4">
    <source>
        <dbReference type="ARBA" id="ARBA00022801"/>
    </source>
</evidence>
<dbReference type="InterPro" id="IPR044876">
    <property type="entry name" value="HRDC_dom_sf"/>
</dbReference>
<dbReference type="GO" id="GO:0008408">
    <property type="term" value="F:3'-5' exonuclease activity"/>
    <property type="evidence" value="ECO:0007669"/>
    <property type="project" value="InterPro"/>
</dbReference>
<dbReference type="AlphaFoldDB" id="A0A919D9E2"/>
<dbReference type="PANTHER" id="PTHR47649">
    <property type="entry name" value="RIBONUCLEASE D"/>
    <property type="match status" value="1"/>
</dbReference>
<evidence type="ECO:0000259" key="7">
    <source>
        <dbReference type="PROSITE" id="PS50967"/>
    </source>
</evidence>
<dbReference type="InterPro" id="IPR006292">
    <property type="entry name" value="RNase_D"/>
</dbReference>
<dbReference type="CDD" id="cd06142">
    <property type="entry name" value="RNaseD_exo"/>
    <property type="match status" value="1"/>
</dbReference>
<evidence type="ECO:0000256" key="6">
    <source>
        <dbReference type="HAMAP-Rule" id="MF_01899"/>
    </source>
</evidence>
<evidence type="ECO:0000313" key="9">
    <source>
        <dbReference type="Proteomes" id="UP000636453"/>
    </source>
</evidence>
<dbReference type="InterPro" id="IPR051086">
    <property type="entry name" value="RNase_D-like"/>
</dbReference>
<proteinExistence type="inferred from homology"/>
<dbReference type="InterPro" id="IPR036397">
    <property type="entry name" value="RNaseH_sf"/>
</dbReference>
<feature type="domain" description="HRDC" evidence="7">
    <location>
        <begin position="210"/>
        <end position="291"/>
    </location>
</feature>
<dbReference type="RefSeq" id="WP_146472569.1">
    <property type="nucleotide sequence ID" value="NZ_BNCF01000001.1"/>
</dbReference>
<comment type="subcellular location">
    <subcellularLocation>
        <location evidence="6">Cytoplasm</location>
    </subcellularLocation>
</comment>
<dbReference type="Proteomes" id="UP000636453">
    <property type="component" value="Unassembled WGS sequence"/>
</dbReference>
<evidence type="ECO:0000256" key="2">
    <source>
        <dbReference type="ARBA" id="ARBA00022694"/>
    </source>
</evidence>
<dbReference type="HAMAP" id="MF_01899">
    <property type="entry name" value="RNase_D"/>
    <property type="match status" value="1"/>
</dbReference>
<comment type="cofactor">
    <cofactor evidence="6">
        <name>a divalent metal cation</name>
        <dbReference type="ChEBI" id="CHEBI:60240"/>
    </cofactor>
</comment>
<reference evidence="8" key="1">
    <citation type="journal article" date="2014" name="Int. J. Syst. Evol. Microbiol.">
        <title>Complete genome sequence of Corynebacterium casei LMG S-19264T (=DSM 44701T), isolated from a smear-ripened cheese.</title>
        <authorList>
            <consortium name="US DOE Joint Genome Institute (JGI-PGF)"/>
            <person name="Walter F."/>
            <person name="Albersmeier A."/>
            <person name="Kalinowski J."/>
            <person name="Ruckert C."/>
        </authorList>
    </citation>
    <scope>NUCLEOTIDE SEQUENCE</scope>
    <source>
        <strain evidence="8">KCTC 32020</strain>
    </source>
</reference>
<comment type="function">
    <text evidence="6">Exonuclease involved in the 3' processing of various precursor tRNAs. Initiates hydrolysis at the 3'-terminus of an RNA molecule and releases 5'-mononucleotides.</text>
</comment>
<dbReference type="PROSITE" id="PS50967">
    <property type="entry name" value="HRDC"/>
    <property type="match status" value="1"/>
</dbReference>
<organism evidence="8 9">
    <name type="scientific">Vulcaniibacterium thermophilum</name>
    <dbReference type="NCBI Taxonomy" id="1169913"/>
    <lineage>
        <taxon>Bacteria</taxon>
        <taxon>Pseudomonadati</taxon>
        <taxon>Pseudomonadota</taxon>
        <taxon>Gammaproteobacteria</taxon>
        <taxon>Lysobacterales</taxon>
        <taxon>Lysobacteraceae</taxon>
        <taxon>Vulcaniibacterium</taxon>
    </lineage>
</organism>
<dbReference type="NCBIfam" id="TIGR01388">
    <property type="entry name" value="rnd"/>
    <property type="match status" value="1"/>
</dbReference>
<dbReference type="Pfam" id="PF00570">
    <property type="entry name" value="HRDC"/>
    <property type="match status" value="1"/>
</dbReference>
<protein>
    <recommendedName>
        <fullName evidence="6">Ribonuclease D</fullName>
        <shortName evidence="6">RNase D</shortName>
        <ecNumber evidence="6">3.1.13.5</ecNumber>
    </recommendedName>
</protein>
<dbReference type="SUPFAM" id="SSF47819">
    <property type="entry name" value="HRDC-like"/>
    <property type="match status" value="2"/>
</dbReference>
<dbReference type="EC" id="3.1.13.5" evidence="6"/>
<dbReference type="Gene3D" id="1.10.150.80">
    <property type="entry name" value="HRDC domain"/>
    <property type="match status" value="2"/>
</dbReference>
<dbReference type="SMART" id="SM00474">
    <property type="entry name" value="35EXOc"/>
    <property type="match status" value="1"/>
</dbReference>
<evidence type="ECO:0000256" key="3">
    <source>
        <dbReference type="ARBA" id="ARBA00022722"/>
    </source>
</evidence>
<evidence type="ECO:0000313" key="8">
    <source>
        <dbReference type="EMBL" id="GHE25675.1"/>
    </source>
</evidence>
<dbReference type="GO" id="GO:0000166">
    <property type="term" value="F:nucleotide binding"/>
    <property type="evidence" value="ECO:0007669"/>
    <property type="project" value="InterPro"/>
</dbReference>
<dbReference type="PANTHER" id="PTHR47649:SF1">
    <property type="entry name" value="RIBONUCLEASE D"/>
    <property type="match status" value="1"/>
</dbReference>
<dbReference type="InterPro" id="IPR002562">
    <property type="entry name" value="3'-5'_exonuclease_dom"/>
</dbReference>
<comment type="similarity">
    <text evidence="6">Belongs to the RNase D family.</text>
</comment>